<sequence>MDSETLIESAIRVLNTADPYEKARLGDSIAVKWLQGAISEPYDPTVDLPVMDRPARLTNVKLVSPSLMPKLGKAGSLQSRQAIVHSLVHIESWAVDLSWDIIARFGKQEKMPREFFTDFVRVAQDEGRHFTLLAARLEEIGSRYGAFPAHDGLWDSATATSHDLLARLAIEHCVHENPEVTINSIESDDTSEEEIIQKFHSVVREHFRGPLKPPFNAEARKAAGFGPQWYEPLAVKESNA</sequence>
<name>A0A8S9M6K1_BRACR</name>
<accession>A0A8S9M6K1</accession>
<dbReference type="Pfam" id="PF04305">
    <property type="entry name" value="DUF455"/>
    <property type="match status" value="2"/>
</dbReference>
<dbReference type="PIRSF" id="PIRSF012318">
    <property type="entry name" value="UCP012318"/>
    <property type="match status" value="1"/>
</dbReference>
<gene>
    <name evidence="1" type="ORF">F2Q70_00007091</name>
</gene>
<dbReference type="CDD" id="cd00657">
    <property type="entry name" value="Ferritin_like"/>
    <property type="match status" value="1"/>
</dbReference>
<dbReference type="AlphaFoldDB" id="A0A8S9M6K1"/>
<evidence type="ECO:0000313" key="1">
    <source>
        <dbReference type="EMBL" id="KAF2614107.1"/>
    </source>
</evidence>
<evidence type="ECO:0008006" key="2">
    <source>
        <dbReference type="Google" id="ProtNLM"/>
    </source>
</evidence>
<comment type="caution">
    <text evidence="1">The sequence shown here is derived from an EMBL/GenBank/DDBJ whole genome shotgun (WGS) entry which is preliminary data.</text>
</comment>
<dbReference type="PANTHER" id="PTHR42782">
    <property type="entry name" value="SI:CH73-314G15.3"/>
    <property type="match status" value="1"/>
</dbReference>
<organism evidence="1">
    <name type="scientific">Brassica cretica</name>
    <name type="common">Mustard</name>
    <dbReference type="NCBI Taxonomy" id="69181"/>
    <lineage>
        <taxon>Eukaryota</taxon>
        <taxon>Viridiplantae</taxon>
        <taxon>Streptophyta</taxon>
        <taxon>Embryophyta</taxon>
        <taxon>Tracheophyta</taxon>
        <taxon>Spermatophyta</taxon>
        <taxon>Magnoliopsida</taxon>
        <taxon>eudicotyledons</taxon>
        <taxon>Gunneridae</taxon>
        <taxon>Pentapetalae</taxon>
        <taxon>rosids</taxon>
        <taxon>malvids</taxon>
        <taxon>Brassicales</taxon>
        <taxon>Brassicaceae</taxon>
        <taxon>Brassiceae</taxon>
        <taxon>Brassica</taxon>
    </lineage>
</organism>
<dbReference type="InterPro" id="IPR007402">
    <property type="entry name" value="DUF455"/>
</dbReference>
<proteinExistence type="predicted"/>
<dbReference type="EMBL" id="QGKY02000089">
    <property type="protein sequence ID" value="KAF2614107.1"/>
    <property type="molecule type" value="Genomic_DNA"/>
</dbReference>
<reference evidence="1" key="1">
    <citation type="submission" date="2019-12" db="EMBL/GenBank/DDBJ databases">
        <title>Genome sequencing and annotation of Brassica cretica.</title>
        <authorList>
            <person name="Studholme D.J."/>
            <person name="Sarris P.F."/>
        </authorList>
    </citation>
    <scope>NUCLEOTIDE SEQUENCE</scope>
    <source>
        <strain evidence="1">PFS-102/07</strain>
        <tissue evidence="1">Leaf</tissue>
    </source>
</reference>
<protein>
    <recommendedName>
        <fullName evidence="2">DUF455 domain-containing protein</fullName>
    </recommendedName>
</protein>
<dbReference type="InterPro" id="IPR011197">
    <property type="entry name" value="UCP012318"/>
</dbReference>
<dbReference type="PANTHER" id="PTHR42782:SF2">
    <property type="entry name" value="3-OXOACYL-[ACYL-CARRIER-PROTEIN] SYNTHASE-LIKE PROTEIN"/>
    <property type="match status" value="1"/>
</dbReference>